<dbReference type="InterPro" id="IPR002993">
    <property type="entry name" value="ODC_AZ"/>
</dbReference>
<dbReference type="Pfam" id="PF02100">
    <property type="entry name" value="ODC_AZ"/>
    <property type="match status" value="1"/>
</dbReference>
<dbReference type="Proteomes" id="UP000077315">
    <property type="component" value="Unassembled WGS sequence"/>
</dbReference>
<keyword evidence="4" id="KW-0688">Ribosomal frameshifting</keyword>
<dbReference type="InterPro" id="IPR016181">
    <property type="entry name" value="Acyl_CoA_acyltransferase"/>
</dbReference>
<dbReference type="RefSeq" id="XP_018294624.1">
    <property type="nucleotide sequence ID" value="XM_018433702.1"/>
</dbReference>
<evidence type="ECO:0000256" key="3">
    <source>
        <dbReference type="ARBA" id="ARBA00011486"/>
    </source>
</evidence>
<evidence type="ECO:0000256" key="2">
    <source>
        <dbReference type="ARBA" id="ARBA00008796"/>
    </source>
</evidence>
<evidence type="ECO:0000313" key="5">
    <source>
        <dbReference type="EMBL" id="OAD76584.1"/>
    </source>
</evidence>
<dbReference type="SUPFAM" id="SSF55729">
    <property type="entry name" value="Acyl-CoA N-acyltransferases (Nat)"/>
    <property type="match status" value="1"/>
</dbReference>
<dbReference type="InterPro" id="IPR038581">
    <property type="entry name" value="ODC_AZ_sf"/>
</dbReference>
<reference evidence="6" key="1">
    <citation type="submission" date="2015-06" db="EMBL/GenBank/DDBJ databases">
        <title>Expansion of signal transduction pathways in fungi by whole-genome duplication.</title>
        <authorList>
            <consortium name="DOE Joint Genome Institute"/>
            <person name="Corrochano L.M."/>
            <person name="Kuo A."/>
            <person name="Marcet-Houben M."/>
            <person name="Polaino S."/>
            <person name="Salamov A."/>
            <person name="Villalobos J.M."/>
            <person name="Alvarez M.I."/>
            <person name="Avalos J."/>
            <person name="Benito E.P."/>
            <person name="Benoit I."/>
            <person name="Burger G."/>
            <person name="Camino L.P."/>
            <person name="Canovas D."/>
            <person name="Cerda-Olmedo E."/>
            <person name="Cheng J.-F."/>
            <person name="Dominguez A."/>
            <person name="Elias M."/>
            <person name="Eslava A.P."/>
            <person name="Glaser F."/>
            <person name="Grimwood J."/>
            <person name="Gutierrez G."/>
            <person name="Heitman J."/>
            <person name="Henrissat B."/>
            <person name="Iturriaga E.A."/>
            <person name="Lang B.F."/>
            <person name="Lavin J.L."/>
            <person name="Lee S."/>
            <person name="Li W."/>
            <person name="Lindquist E."/>
            <person name="Lopez-Garcia S."/>
            <person name="Luque E.M."/>
            <person name="Marcos A.T."/>
            <person name="Martin J."/>
            <person name="McCluskey K."/>
            <person name="Medina H.R."/>
            <person name="Miralles-Duran A."/>
            <person name="Miyazaki A."/>
            <person name="Munoz-Torres E."/>
            <person name="Oguiza J.A."/>
            <person name="Ohm R."/>
            <person name="Olmedo M."/>
            <person name="Orejas M."/>
            <person name="Ortiz-Castellanos L."/>
            <person name="Pisabarro A.G."/>
            <person name="Rodriguez-Romero J."/>
            <person name="Ruiz-Herrera J."/>
            <person name="Ruiz-Vazquez R."/>
            <person name="Sanz C."/>
            <person name="Schackwitz W."/>
            <person name="Schmutz J."/>
            <person name="Shahriari M."/>
            <person name="Shelest E."/>
            <person name="Silva-Franco F."/>
            <person name="Soanes D."/>
            <person name="Syed K."/>
            <person name="Tagua V.G."/>
            <person name="Talbot N.J."/>
            <person name="Thon M."/>
            <person name="De vries R.P."/>
            <person name="Wiebenga A."/>
            <person name="Yadav J.S."/>
            <person name="Braun E.L."/>
            <person name="Baker S."/>
            <person name="Garre V."/>
            <person name="Horwitz B."/>
            <person name="Torres-Martinez S."/>
            <person name="Idnurm A."/>
            <person name="Herrera-Estrella A."/>
            <person name="Gabaldon T."/>
            <person name="Grigoriev I.V."/>
        </authorList>
    </citation>
    <scope>NUCLEOTIDE SEQUENCE [LARGE SCALE GENOMIC DNA]</scope>
    <source>
        <strain evidence="6">NRRL 1555(-)</strain>
    </source>
</reference>
<sequence length="121" mass="13249">MTITTALRHNYNSNNKVGGGGILESQAFIYQRTVFLSSPFAGEHAIGLLGWSDGEFQSCITHLIELAEEKTGCEALVIAVDKRGKEAVNIVLRALMYMGFALVHPSVYQQEPGFVLVGYEL</sequence>
<dbReference type="GeneID" id="28994608"/>
<evidence type="ECO:0000256" key="1">
    <source>
        <dbReference type="ARBA" id="ARBA00002307"/>
    </source>
</evidence>
<comment type="function">
    <text evidence="1">Ornithine decarboxylase (ODC) antizyme protein that negatively regulates ODC activity and intracellular polyamine biosynthesis in response to increased intracellular polyamine levels. Binds to ODC monomers, inhibiting the assembly of the functional ODC homodimer, and targets the monomers for ubiquitin-independent proteolytic destruction by the 26S proteasome.</text>
</comment>
<dbReference type="VEuPathDB" id="FungiDB:PHYBLDRAFT_157949"/>
<dbReference type="OrthoDB" id="5959761at2759"/>
<comment type="subunit">
    <text evidence="3">Interacts with ODC and thereby sterically blocks ODC homodimerization.</text>
</comment>
<proteinExistence type="inferred from homology"/>
<dbReference type="AlphaFoldDB" id="A0A167NTP5"/>
<evidence type="ECO:0000313" key="6">
    <source>
        <dbReference type="Proteomes" id="UP000077315"/>
    </source>
</evidence>
<dbReference type="GO" id="GO:0075523">
    <property type="term" value="P:viral translational frameshifting"/>
    <property type="evidence" value="ECO:0007669"/>
    <property type="project" value="UniProtKB-KW"/>
</dbReference>
<dbReference type="InParanoid" id="A0A167NTP5"/>
<organism evidence="5 6">
    <name type="scientific">Phycomyces blakesleeanus (strain ATCC 8743b / DSM 1359 / FGSC 10004 / NBRC 33097 / NRRL 1555)</name>
    <dbReference type="NCBI Taxonomy" id="763407"/>
    <lineage>
        <taxon>Eukaryota</taxon>
        <taxon>Fungi</taxon>
        <taxon>Fungi incertae sedis</taxon>
        <taxon>Mucoromycota</taxon>
        <taxon>Mucoromycotina</taxon>
        <taxon>Mucoromycetes</taxon>
        <taxon>Mucorales</taxon>
        <taxon>Phycomycetaceae</taxon>
        <taxon>Phycomyces</taxon>
    </lineage>
</organism>
<dbReference type="GO" id="GO:0008073">
    <property type="term" value="F:ornithine decarboxylase inhibitor activity"/>
    <property type="evidence" value="ECO:0007669"/>
    <property type="project" value="InterPro"/>
</dbReference>
<dbReference type="Gene3D" id="3.40.630.60">
    <property type="match status" value="1"/>
</dbReference>
<keyword evidence="6" id="KW-1185">Reference proteome</keyword>
<protein>
    <submittedName>
        <fullName evidence="5">Uncharacterized protein</fullName>
    </submittedName>
</protein>
<comment type="similarity">
    <text evidence="2">Belongs to the ODC antizyme family.</text>
</comment>
<gene>
    <name evidence="5" type="ORF">PHYBLDRAFT_157949</name>
</gene>
<accession>A0A167NTP5</accession>
<evidence type="ECO:0000256" key="4">
    <source>
        <dbReference type="ARBA" id="ARBA00022758"/>
    </source>
</evidence>
<name>A0A167NTP5_PHYB8</name>
<dbReference type="EMBL" id="KV440975">
    <property type="protein sequence ID" value="OAD76584.1"/>
    <property type="molecule type" value="Genomic_DNA"/>
</dbReference>